<sequence length="85" mass="9990">MYEKGEKQANKMFHKALSTDQDVVKYQFTKVNAKWYREHFAFNTRESLQQVHVPILAIMFDKDSLSNTETLKELPQLVKGQCEPI</sequence>
<reference evidence="1 2" key="1">
    <citation type="submission" date="2019-11" db="EMBL/GenBank/DDBJ databases">
        <authorList>
            <person name="Li J."/>
        </authorList>
    </citation>
    <scope>NUCLEOTIDE SEQUENCE [LARGE SCALE GENOMIC DNA]</scope>
    <source>
        <strain evidence="1 2">J4</strain>
    </source>
</reference>
<evidence type="ECO:0000313" key="1">
    <source>
        <dbReference type="EMBL" id="MRG88110.1"/>
    </source>
</evidence>
<evidence type="ECO:0008006" key="3">
    <source>
        <dbReference type="Google" id="ProtNLM"/>
    </source>
</evidence>
<dbReference type="OrthoDB" id="9809549at2"/>
<dbReference type="Proteomes" id="UP000480185">
    <property type="component" value="Unassembled WGS sequence"/>
</dbReference>
<evidence type="ECO:0000313" key="2">
    <source>
        <dbReference type="Proteomes" id="UP000480185"/>
    </source>
</evidence>
<dbReference type="EMBL" id="WJNH01000016">
    <property type="protein sequence ID" value="MRG88110.1"/>
    <property type="molecule type" value="Genomic_DNA"/>
</dbReference>
<organism evidence="1 2">
    <name type="scientific">Salinibacillus xinjiangensis</name>
    <dbReference type="NCBI Taxonomy" id="1229268"/>
    <lineage>
        <taxon>Bacteria</taxon>
        <taxon>Bacillati</taxon>
        <taxon>Bacillota</taxon>
        <taxon>Bacilli</taxon>
        <taxon>Bacillales</taxon>
        <taxon>Bacillaceae</taxon>
        <taxon>Salinibacillus</taxon>
    </lineage>
</organism>
<name>A0A6G1XB56_9BACI</name>
<comment type="caution">
    <text evidence="1">The sequence shown here is derived from an EMBL/GenBank/DDBJ whole genome shotgun (WGS) entry which is preliminary data.</text>
</comment>
<proteinExistence type="predicted"/>
<dbReference type="AlphaFoldDB" id="A0A6G1XB56"/>
<protein>
    <recommendedName>
        <fullName evidence="3">Alpha/beta hydrolase</fullName>
    </recommendedName>
</protein>
<gene>
    <name evidence="1" type="ORF">GH754_17785</name>
</gene>
<accession>A0A6G1XB56</accession>
<keyword evidence="2" id="KW-1185">Reference proteome</keyword>
<dbReference type="RefSeq" id="WP_153729990.1">
    <property type="nucleotide sequence ID" value="NZ_WJNH01000016.1"/>
</dbReference>